<protein>
    <recommendedName>
        <fullName evidence="12">Sidoreflexin</fullName>
    </recommendedName>
</protein>
<dbReference type="AlphaFoldDB" id="A0A8J8T0T2"/>
<keyword evidence="8 9" id="KW-0472">Membrane</keyword>
<evidence type="ECO:0000256" key="1">
    <source>
        <dbReference type="ARBA" id="ARBA00004225"/>
    </source>
</evidence>
<comment type="caution">
    <text evidence="10">The sequence shown here is derived from an EMBL/GenBank/DDBJ whole genome shotgun (WGS) entry which is preliminary data.</text>
</comment>
<dbReference type="OrthoDB" id="6608471at2759"/>
<sequence length="349" mass="39044">MSSLLHHDKDAATQPFTFSKPRYNTETYFGRLNLYLTLFNPLNSLASDSRIKDYKQYLDDMRARERLAKEDGKEFRLTKHQIKVIHRAQSILGSSVHPDTGNVIPWWQRMSSFVFCQLPLSIGLTMATPTFGQTVFWHWATQSYYAGLNYGNRNATNISSTISIGLAYTAAAASSVFLAVTLRKILGGNAALKMRLGNQLIFNSTTSFLAMAGAAAVNSLVMRSDELKNGIRLYNELNEPVGLSRIAAWQAVLQTSSTRLFLAFQTVFLPGVVIGVLNNRGYMPRGKIPRAVSEIGIMGVMLVVGLPMSIAFFSQEGKIRAKRVEKEFREVKRQGDGKRVEVYHFNRGL</sequence>
<keyword evidence="6 9" id="KW-1133">Transmembrane helix</keyword>
<feature type="transmembrane region" description="Helical" evidence="9">
    <location>
        <begin position="160"/>
        <end position="180"/>
    </location>
</feature>
<evidence type="ECO:0000256" key="8">
    <source>
        <dbReference type="ARBA" id="ARBA00023136"/>
    </source>
</evidence>
<dbReference type="Proteomes" id="UP000785679">
    <property type="component" value="Unassembled WGS sequence"/>
</dbReference>
<gene>
    <name evidence="10" type="ORF">FGO68_gene2923</name>
</gene>
<keyword evidence="5" id="KW-0029">Amino-acid transport</keyword>
<feature type="transmembrane region" description="Helical" evidence="9">
    <location>
        <begin position="200"/>
        <end position="221"/>
    </location>
</feature>
<feature type="transmembrane region" description="Helical" evidence="9">
    <location>
        <begin position="260"/>
        <end position="279"/>
    </location>
</feature>
<accession>A0A8J8T0T2</accession>
<evidence type="ECO:0008006" key="12">
    <source>
        <dbReference type="Google" id="ProtNLM"/>
    </source>
</evidence>
<keyword evidence="7" id="KW-0496">Mitochondrion</keyword>
<evidence type="ECO:0000256" key="4">
    <source>
        <dbReference type="ARBA" id="ARBA00022692"/>
    </source>
</evidence>
<evidence type="ECO:0000313" key="11">
    <source>
        <dbReference type="Proteomes" id="UP000785679"/>
    </source>
</evidence>
<dbReference type="GO" id="GO:0005743">
    <property type="term" value="C:mitochondrial inner membrane"/>
    <property type="evidence" value="ECO:0007669"/>
    <property type="project" value="TreeGrafter"/>
</dbReference>
<evidence type="ECO:0000256" key="5">
    <source>
        <dbReference type="ARBA" id="ARBA00022970"/>
    </source>
</evidence>
<dbReference type="PANTHER" id="PTHR11153:SF6">
    <property type="entry name" value="SIDEROFLEXIN-5"/>
    <property type="match status" value="1"/>
</dbReference>
<dbReference type="EMBL" id="RRYP01012045">
    <property type="protein sequence ID" value="TNV77361.1"/>
    <property type="molecule type" value="Genomic_DNA"/>
</dbReference>
<evidence type="ECO:0000256" key="2">
    <source>
        <dbReference type="ARBA" id="ARBA00005974"/>
    </source>
</evidence>
<evidence type="ECO:0000256" key="7">
    <source>
        <dbReference type="ARBA" id="ARBA00023128"/>
    </source>
</evidence>
<evidence type="ECO:0000313" key="10">
    <source>
        <dbReference type="EMBL" id="TNV77361.1"/>
    </source>
</evidence>
<proteinExistence type="inferred from homology"/>
<keyword evidence="11" id="KW-1185">Reference proteome</keyword>
<dbReference type="Pfam" id="PF03820">
    <property type="entry name" value="SFXNs"/>
    <property type="match status" value="1"/>
</dbReference>
<dbReference type="PANTHER" id="PTHR11153">
    <property type="entry name" value="SIDEROFLEXIN"/>
    <property type="match status" value="1"/>
</dbReference>
<dbReference type="GO" id="GO:0015075">
    <property type="term" value="F:monoatomic ion transmembrane transporter activity"/>
    <property type="evidence" value="ECO:0007669"/>
    <property type="project" value="InterPro"/>
</dbReference>
<dbReference type="InterPro" id="IPR004686">
    <property type="entry name" value="Mtc"/>
</dbReference>
<evidence type="ECO:0000256" key="9">
    <source>
        <dbReference type="SAM" id="Phobius"/>
    </source>
</evidence>
<name>A0A8J8T0T2_HALGN</name>
<comment type="similarity">
    <text evidence="2">Belongs to the sideroflexin family.</text>
</comment>
<evidence type="ECO:0000256" key="6">
    <source>
        <dbReference type="ARBA" id="ARBA00022989"/>
    </source>
</evidence>
<reference evidence="10" key="1">
    <citation type="submission" date="2019-06" db="EMBL/GenBank/DDBJ databases">
        <authorList>
            <person name="Zheng W."/>
        </authorList>
    </citation>
    <scope>NUCLEOTIDE SEQUENCE</scope>
    <source>
        <strain evidence="10">QDHG01</strain>
    </source>
</reference>
<keyword evidence="4 9" id="KW-0812">Transmembrane</keyword>
<dbReference type="GO" id="GO:0006865">
    <property type="term" value="P:amino acid transport"/>
    <property type="evidence" value="ECO:0007669"/>
    <property type="project" value="UniProtKB-KW"/>
</dbReference>
<keyword evidence="3" id="KW-0813">Transport</keyword>
<organism evidence="10 11">
    <name type="scientific">Halteria grandinella</name>
    <dbReference type="NCBI Taxonomy" id="5974"/>
    <lineage>
        <taxon>Eukaryota</taxon>
        <taxon>Sar</taxon>
        <taxon>Alveolata</taxon>
        <taxon>Ciliophora</taxon>
        <taxon>Intramacronucleata</taxon>
        <taxon>Spirotrichea</taxon>
        <taxon>Stichotrichia</taxon>
        <taxon>Sporadotrichida</taxon>
        <taxon>Halteriidae</taxon>
        <taxon>Halteria</taxon>
    </lineage>
</organism>
<evidence type="ECO:0000256" key="3">
    <source>
        <dbReference type="ARBA" id="ARBA00022448"/>
    </source>
</evidence>
<comment type="subcellular location">
    <subcellularLocation>
        <location evidence="1">Mitochondrion membrane</location>
        <topology evidence="1">Multi-pass membrane protein</topology>
    </subcellularLocation>
</comment>
<dbReference type="GO" id="GO:1990542">
    <property type="term" value="P:mitochondrial transmembrane transport"/>
    <property type="evidence" value="ECO:0007669"/>
    <property type="project" value="TreeGrafter"/>
</dbReference>
<feature type="transmembrane region" description="Helical" evidence="9">
    <location>
        <begin position="291"/>
        <end position="313"/>
    </location>
</feature>